<feature type="region of interest" description="Disordered" evidence="1">
    <location>
        <begin position="147"/>
        <end position="179"/>
    </location>
</feature>
<dbReference type="InterPro" id="IPR001214">
    <property type="entry name" value="SET_dom"/>
</dbReference>
<dbReference type="Proteomes" id="UP000722485">
    <property type="component" value="Unassembled WGS sequence"/>
</dbReference>
<protein>
    <recommendedName>
        <fullName evidence="2">SET domain-containing protein</fullName>
    </recommendedName>
</protein>
<dbReference type="EMBL" id="JAANBB010000194">
    <property type="protein sequence ID" value="KAF7546917.1"/>
    <property type="molecule type" value="Genomic_DNA"/>
</dbReference>
<dbReference type="Gene3D" id="2.170.270.10">
    <property type="entry name" value="SET domain"/>
    <property type="match status" value="1"/>
</dbReference>
<name>A0A9P5L6T9_9HYPO</name>
<comment type="caution">
    <text evidence="3">The sequence shown here is derived from an EMBL/GenBank/DDBJ whole genome shotgun (WGS) entry which is preliminary data.</text>
</comment>
<dbReference type="SMART" id="SM00317">
    <property type="entry name" value="SET"/>
    <property type="match status" value="1"/>
</dbReference>
<dbReference type="AlphaFoldDB" id="A0A9P5L6T9"/>
<dbReference type="PROSITE" id="PS50280">
    <property type="entry name" value="SET"/>
    <property type="match status" value="1"/>
</dbReference>
<dbReference type="SUPFAM" id="SSF82199">
    <property type="entry name" value="SET domain"/>
    <property type="match status" value="1"/>
</dbReference>
<sequence length="507" mass="57663">MGIDCGFDIYPPLERTDANKTRYELFLCEVLEAYGLHLDDRTNPTVVADSDNVVRVNAASECSYIEFMVGEHPRIPRRCQHFLRFSSKVSGRSVAEPHIRIVYKIARQHLGDRVYFWHESNEFGACILQRGCYNWNEIRAAERRIGELGSEENEEQRKPERKETNQNDPHQSSSVPDSDNELYAIQPIQSKGQGIIATSNIPRGTRILLEAPIFKLPDSMGDVDSAESIVLRQVRSLSREQQRAFFALQNVHGRRYSPLLGIVQTNMLPLAGNDSGNGGLFIKASRINHSCQPNAQQMWNSSLSSLTVHALDDIQTGDEITISYISGVSMGYIERQRYLMDGFSFFCACGLCSLPLSARLRNDERLAQIQSIEDNGDLVNPDEVSRRSTEVYRQVRQLFELLEEEGIRDMRLSNACFMAFQIAAIIGDKSRAKVFAEKAYSARKLLSGDDNPVTIAFKRFADRPVDHPLYGARMQCYDSNWEPPQHISEEEFEDWLWNTDGWLLSSD</sequence>
<dbReference type="PANTHER" id="PTHR47332:SF2">
    <property type="entry name" value="SET-6"/>
    <property type="match status" value="1"/>
</dbReference>
<feature type="domain" description="SET" evidence="2">
    <location>
        <begin position="178"/>
        <end position="325"/>
    </location>
</feature>
<dbReference type="Pfam" id="PF00856">
    <property type="entry name" value="SET"/>
    <property type="match status" value="1"/>
</dbReference>
<evidence type="ECO:0000256" key="1">
    <source>
        <dbReference type="SAM" id="MobiDB-lite"/>
    </source>
</evidence>
<evidence type="ECO:0000313" key="3">
    <source>
        <dbReference type="EMBL" id="KAF7546917.1"/>
    </source>
</evidence>
<evidence type="ECO:0000259" key="2">
    <source>
        <dbReference type="PROSITE" id="PS50280"/>
    </source>
</evidence>
<accession>A0A9P5L6T9</accession>
<dbReference type="InterPro" id="IPR046341">
    <property type="entry name" value="SET_dom_sf"/>
</dbReference>
<dbReference type="PANTHER" id="PTHR47332">
    <property type="entry name" value="SET DOMAIN-CONTAINING PROTEIN 5"/>
    <property type="match status" value="1"/>
</dbReference>
<organism evidence="3 4">
    <name type="scientific">Cylindrodendrum hubeiense</name>
    <dbReference type="NCBI Taxonomy" id="595255"/>
    <lineage>
        <taxon>Eukaryota</taxon>
        <taxon>Fungi</taxon>
        <taxon>Dikarya</taxon>
        <taxon>Ascomycota</taxon>
        <taxon>Pezizomycotina</taxon>
        <taxon>Sordariomycetes</taxon>
        <taxon>Hypocreomycetidae</taxon>
        <taxon>Hypocreales</taxon>
        <taxon>Nectriaceae</taxon>
        <taxon>Cylindrodendrum</taxon>
    </lineage>
</organism>
<evidence type="ECO:0000313" key="4">
    <source>
        <dbReference type="Proteomes" id="UP000722485"/>
    </source>
</evidence>
<keyword evidence="4" id="KW-1185">Reference proteome</keyword>
<dbReference type="OrthoDB" id="265717at2759"/>
<dbReference type="InterPro" id="IPR053185">
    <property type="entry name" value="SET_domain_protein"/>
</dbReference>
<dbReference type="CDD" id="cd20071">
    <property type="entry name" value="SET_SMYD"/>
    <property type="match status" value="1"/>
</dbReference>
<feature type="compositionally biased region" description="Polar residues" evidence="1">
    <location>
        <begin position="166"/>
        <end position="177"/>
    </location>
</feature>
<proteinExistence type="predicted"/>
<gene>
    <name evidence="3" type="ORF">G7Z17_g8094</name>
</gene>
<feature type="compositionally biased region" description="Basic and acidic residues" evidence="1">
    <location>
        <begin position="155"/>
        <end position="165"/>
    </location>
</feature>
<reference evidence="3" key="1">
    <citation type="submission" date="2020-03" db="EMBL/GenBank/DDBJ databases">
        <title>Draft Genome Sequence of Cylindrodendrum hubeiense.</title>
        <authorList>
            <person name="Buettner E."/>
            <person name="Kellner H."/>
        </authorList>
    </citation>
    <scope>NUCLEOTIDE SEQUENCE</scope>
    <source>
        <strain evidence="3">IHI 201604</strain>
    </source>
</reference>